<dbReference type="PANTHER" id="PTHR32319">
    <property type="entry name" value="BACTERIAL HEMOLYSIN-LIKE PROTEIN"/>
    <property type="match status" value="1"/>
</dbReference>
<dbReference type="InterPro" id="IPR029063">
    <property type="entry name" value="SAM-dependent_MTases_sf"/>
</dbReference>
<organism evidence="3 4">
    <name type="scientific">Candidatus Woesebacteria bacterium GW2011_GWA2_33_28</name>
    <dbReference type="NCBI Taxonomy" id="1618561"/>
    <lineage>
        <taxon>Bacteria</taxon>
        <taxon>Candidatus Woeseibacteriota</taxon>
    </lineage>
</organism>
<name>A0A0F9ZSM4_9BACT</name>
<dbReference type="Pfam" id="PF01728">
    <property type="entry name" value="FtsJ"/>
    <property type="match status" value="1"/>
</dbReference>
<evidence type="ECO:0000256" key="1">
    <source>
        <dbReference type="ARBA" id="ARBA00022884"/>
    </source>
</evidence>
<dbReference type="Proteomes" id="UP000033995">
    <property type="component" value="Unassembled WGS sequence"/>
</dbReference>
<feature type="domain" description="Ribosomal RNA methyltransferase FtsJ" evidence="2">
    <location>
        <begin position="4"/>
        <end position="179"/>
    </location>
</feature>
<dbReference type="GO" id="GO:0008168">
    <property type="term" value="F:methyltransferase activity"/>
    <property type="evidence" value="ECO:0007669"/>
    <property type="project" value="InterPro"/>
</dbReference>
<dbReference type="GO" id="GO:0003723">
    <property type="term" value="F:RNA binding"/>
    <property type="evidence" value="ECO:0007669"/>
    <property type="project" value="UniProtKB-KW"/>
</dbReference>
<dbReference type="Gene3D" id="3.40.50.150">
    <property type="entry name" value="Vaccinia Virus protein VP39"/>
    <property type="match status" value="1"/>
</dbReference>
<gene>
    <name evidence="3" type="ORF">UR38_C0005G0022</name>
</gene>
<dbReference type="InterPro" id="IPR002877">
    <property type="entry name" value="RNA_MeTrfase_FtsJ_dom"/>
</dbReference>
<evidence type="ECO:0000259" key="2">
    <source>
        <dbReference type="Pfam" id="PF01728"/>
    </source>
</evidence>
<dbReference type="EMBL" id="LBOZ01000005">
    <property type="protein sequence ID" value="KKP47209.1"/>
    <property type="molecule type" value="Genomic_DNA"/>
</dbReference>
<evidence type="ECO:0000313" key="3">
    <source>
        <dbReference type="EMBL" id="KKP47209.1"/>
    </source>
</evidence>
<dbReference type="AlphaFoldDB" id="A0A0F9ZSM4"/>
<comment type="caution">
    <text evidence="3">The sequence shown here is derived from an EMBL/GenBank/DDBJ whole genome shotgun (WGS) entry which is preliminary data.</text>
</comment>
<dbReference type="PATRIC" id="fig|1618561.3.peg.672"/>
<proteinExistence type="predicted"/>
<reference evidence="3 4" key="1">
    <citation type="journal article" date="2015" name="Nature">
        <title>rRNA introns, odd ribosomes, and small enigmatic genomes across a large radiation of phyla.</title>
        <authorList>
            <person name="Brown C.T."/>
            <person name="Hug L.A."/>
            <person name="Thomas B.C."/>
            <person name="Sharon I."/>
            <person name="Castelle C.J."/>
            <person name="Singh A."/>
            <person name="Wilkins M.J."/>
            <person name="Williams K.H."/>
            <person name="Banfield J.F."/>
        </authorList>
    </citation>
    <scope>NUCLEOTIDE SEQUENCE [LARGE SCALE GENOMIC DNA]</scope>
</reference>
<keyword evidence="1" id="KW-0694">RNA-binding</keyword>
<dbReference type="InterPro" id="IPR047048">
    <property type="entry name" value="TlyA"/>
</dbReference>
<dbReference type="PANTHER" id="PTHR32319:SF0">
    <property type="entry name" value="BACTERIAL HEMOLYSIN-LIKE PROTEIN"/>
    <property type="match status" value="1"/>
</dbReference>
<sequence length="183" mass="20621">MSDFVSRAGEKLQFALQTFKIDIKDLVVADFGSSTGGFVDCLLQNEAKKIYSIDTSYGELAWKLRNDPRVAVMERTNVMHVRLPEKMDLITIDTSWTRQILTIPNALSNLKENGIIISLIKPHYEAPKEYLTRGRLGDEHVDEVLEKVKNDITAIGGKVVNLVESPIVGEKGKNREFLVYVLN</sequence>
<dbReference type="GO" id="GO:0032259">
    <property type="term" value="P:methylation"/>
    <property type="evidence" value="ECO:0007669"/>
    <property type="project" value="InterPro"/>
</dbReference>
<evidence type="ECO:0000313" key="4">
    <source>
        <dbReference type="Proteomes" id="UP000033995"/>
    </source>
</evidence>
<dbReference type="SUPFAM" id="SSF53335">
    <property type="entry name" value="S-adenosyl-L-methionine-dependent methyltransferases"/>
    <property type="match status" value="1"/>
</dbReference>
<accession>A0A0F9ZSM4</accession>
<protein>
    <submittedName>
        <fullName evidence="3">Hemolysin A</fullName>
    </submittedName>
</protein>